<protein>
    <submittedName>
        <fullName evidence="1">Uncharacterized protein</fullName>
    </submittedName>
</protein>
<name>A0A395HPL4_ASPHC</name>
<dbReference type="GeneID" id="37194486"/>
<keyword evidence="2" id="KW-1185">Reference proteome</keyword>
<proteinExistence type="predicted"/>
<dbReference type="VEuPathDB" id="FungiDB:BO97DRAFT_156038"/>
<sequence>MIDVEIISSLCVCPHPAIASKQILSCHHKSSKTFLLSQFSPSIRSNNASAANQTKPNQKKKIKNRCGYLISKKGDSVPCCSIRMFLFQFFVVPFLHFPEFPE</sequence>
<organism evidence="1 2">
    <name type="scientific">Aspergillus homomorphus (strain CBS 101889)</name>
    <dbReference type="NCBI Taxonomy" id="1450537"/>
    <lineage>
        <taxon>Eukaryota</taxon>
        <taxon>Fungi</taxon>
        <taxon>Dikarya</taxon>
        <taxon>Ascomycota</taxon>
        <taxon>Pezizomycotina</taxon>
        <taxon>Eurotiomycetes</taxon>
        <taxon>Eurotiomycetidae</taxon>
        <taxon>Eurotiales</taxon>
        <taxon>Aspergillaceae</taxon>
        <taxon>Aspergillus</taxon>
        <taxon>Aspergillus subgen. Circumdati</taxon>
    </lineage>
</organism>
<dbReference type="EMBL" id="KZ824300">
    <property type="protein sequence ID" value="RAL09871.1"/>
    <property type="molecule type" value="Genomic_DNA"/>
</dbReference>
<dbReference type="AlphaFoldDB" id="A0A395HPL4"/>
<gene>
    <name evidence="1" type="ORF">BO97DRAFT_156038</name>
</gene>
<dbReference type="RefSeq" id="XP_025549025.1">
    <property type="nucleotide sequence ID" value="XM_025690197.1"/>
</dbReference>
<accession>A0A395HPL4</accession>
<reference evidence="1 2" key="1">
    <citation type="submission" date="2018-02" db="EMBL/GenBank/DDBJ databases">
        <title>The genomes of Aspergillus section Nigri reveals drivers in fungal speciation.</title>
        <authorList>
            <consortium name="DOE Joint Genome Institute"/>
            <person name="Vesth T.C."/>
            <person name="Nybo J."/>
            <person name="Theobald S."/>
            <person name="Brandl J."/>
            <person name="Frisvad J.C."/>
            <person name="Nielsen K.F."/>
            <person name="Lyhne E.K."/>
            <person name="Kogle M.E."/>
            <person name="Kuo A."/>
            <person name="Riley R."/>
            <person name="Clum A."/>
            <person name="Nolan M."/>
            <person name="Lipzen A."/>
            <person name="Salamov A."/>
            <person name="Henrissat B."/>
            <person name="Wiebenga A."/>
            <person name="De vries R.P."/>
            <person name="Grigoriev I.V."/>
            <person name="Mortensen U.H."/>
            <person name="Andersen M.R."/>
            <person name="Baker S.E."/>
        </authorList>
    </citation>
    <scope>NUCLEOTIDE SEQUENCE [LARGE SCALE GENOMIC DNA]</scope>
    <source>
        <strain evidence="1 2">CBS 101889</strain>
    </source>
</reference>
<dbReference type="Proteomes" id="UP000248961">
    <property type="component" value="Unassembled WGS sequence"/>
</dbReference>
<evidence type="ECO:0000313" key="1">
    <source>
        <dbReference type="EMBL" id="RAL09871.1"/>
    </source>
</evidence>
<evidence type="ECO:0000313" key="2">
    <source>
        <dbReference type="Proteomes" id="UP000248961"/>
    </source>
</evidence>